<dbReference type="AlphaFoldDB" id="X6N665"/>
<keyword evidence="5" id="KW-0812">Transmembrane</keyword>
<comment type="caution">
    <text evidence="7">The sequence shown here is derived from an EMBL/GenBank/DDBJ whole genome shotgun (WGS) entry which is preliminary data.</text>
</comment>
<gene>
    <name evidence="7" type="ORF">RFI_15950</name>
</gene>
<keyword evidence="2" id="KW-0677">Repeat</keyword>
<feature type="transmembrane region" description="Helical" evidence="5">
    <location>
        <begin position="318"/>
        <end position="338"/>
    </location>
</feature>
<dbReference type="InterPro" id="IPR001680">
    <property type="entry name" value="WD40_rpt"/>
</dbReference>
<dbReference type="InterPro" id="IPR024977">
    <property type="entry name" value="Apc4-like_WD40_dom"/>
</dbReference>
<dbReference type="InterPro" id="IPR015943">
    <property type="entry name" value="WD40/YVTN_repeat-like_dom_sf"/>
</dbReference>
<dbReference type="Gene3D" id="2.130.10.10">
    <property type="entry name" value="YVTN repeat-like/Quinoprotein amine dehydrogenase"/>
    <property type="match status" value="1"/>
</dbReference>
<feature type="domain" description="Anaphase-promoting complex subunit 4-like WD40" evidence="6">
    <location>
        <begin position="474"/>
        <end position="547"/>
    </location>
</feature>
<evidence type="ECO:0000256" key="2">
    <source>
        <dbReference type="ARBA" id="ARBA00022737"/>
    </source>
</evidence>
<feature type="transmembrane region" description="Helical" evidence="5">
    <location>
        <begin position="428"/>
        <end position="451"/>
    </location>
</feature>
<proteinExistence type="predicted"/>
<evidence type="ECO:0000313" key="7">
    <source>
        <dbReference type="EMBL" id="ETO21254.1"/>
    </source>
</evidence>
<accession>X6N665</accession>
<keyword evidence="5" id="KW-0472">Membrane</keyword>
<dbReference type="Pfam" id="PF12894">
    <property type="entry name" value="ANAPC4_WD40"/>
    <property type="match status" value="1"/>
</dbReference>
<keyword evidence="5" id="KW-1133">Transmembrane helix</keyword>
<protein>
    <recommendedName>
        <fullName evidence="6">Anaphase-promoting complex subunit 4-like WD40 domain-containing protein</fullName>
    </recommendedName>
</protein>
<evidence type="ECO:0000256" key="5">
    <source>
        <dbReference type="SAM" id="Phobius"/>
    </source>
</evidence>
<dbReference type="SUPFAM" id="SSF50978">
    <property type="entry name" value="WD40 repeat-like"/>
    <property type="match status" value="1"/>
</dbReference>
<feature type="compositionally biased region" description="Basic residues" evidence="4">
    <location>
        <begin position="49"/>
        <end position="59"/>
    </location>
</feature>
<evidence type="ECO:0000259" key="6">
    <source>
        <dbReference type="Pfam" id="PF12894"/>
    </source>
</evidence>
<dbReference type="PANTHER" id="PTHR19848">
    <property type="entry name" value="WD40 REPEAT PROTEIN"/>
    <property type="match status" value="1"/>
</dbReference>
<feature type="region of interest" description="Disordered" evidence="4">
    <location>
        <begin position="49"/>
        <end position="81"/>
    </location>
</feature>
<dbReference type="EMBL" id="ASPP01011809">
    <property type="protein sequence ID" value="ETO21254.1"/>
    <property type="molecule type" value="Genomic_DNA"/>
</dbReference>
<keyword evidence="1 3" id="KW-0853">WD repeat</keyword>
<reference evidence="7 8" key="1">
    <citation type="journal article" date="2013" name="Curr. Biol.">
        <title>The Genome of the Foraminiferan Reticulomyxa filosa.</title>
        <authorList>
            <person name="Glockner G."/>
            <person name="Hulsmann N."/>
            <person name="Schleicher M."/>
            <person name="Noegel A.A."/>
            <person name="Eichinger L."/>
            <person name="Gallinger C."/>
            <person name="Pawlowski J."/>
            <person name="Sierra R."/>
            <person name="Euteneuer U."/>
            <person name="Pillet L."/>
            <person name="Moustafa A."/>
            <person name="Platzer M."/>
            <person name="Groth M."/>
            <person name="Szafranski K."/>
            <person name="Schliwa M."/>
        </authorList>
    </citation>
    <scope>NUCLEOTIDE SEQUENCE [LARGE SCALE GENOMIC DNA]</scope>
</reference>
<feature type="repeat" description="WD" evidence="3">
    <location>
        <begin position="460"/>
        <end position="501"/>
    </location>
</feature>
<evidence type="ECO:0000256" key="1">
    <source>
        <dbReference type="ARBA" id="ARBA00022574"/>
    </source>
</evidence>
<evidence type="ECO:0000256" key="3">
    <source>
        <dbReference type="PROSITE-ProRule" id="PRU00221"/>
    </source>
</evidence>
<evidence type="ECO:0000256" key="4">
    <source>
        <dbReference type="SAM" id="MobiDB-lite"/>
    </source>
</evidence>
<dbReference type="InterPro" id="IPR036322">
    <property type="entry name" value="WD40_repeat_dom_sf"/>
</dbReference>
<dbReference type="Proteomes" id="UP000023152">
    <property type="component" value="Unassembled WGS sequence"/>
</dbReference>
<feature type="transmembrane region" description="Helical" evidence="5">
    <location>
        <begin position="390"/>
        <end position="408"/>
    </location>
</feature>
<sequence>MRECFSSPEATASCVSPNPTQFRGNNALEVLTESEIEESEQKMLVREKHLKKRRSSKRKKCDEYKQMDKSKNDDMSQSSVMSSTLTAMANDGIARKKVIIGDSTLMIQQISTVATTEKETENKNVAFKVLESNTKRKGTYNHARRCNSENIGIDACPSSHFALVNSNVHLANNNVCHEIGQKHAVTLPPSLAVMEQYPLAPTVPPSLTIPIIDNPTHNVAITRTKINVAKTSSENQKNLAISLRELSTYIFKKELSAEVEHKHQVRKWYSPTRCLDFCMHRTAIGRLLIMLLSWTPVVDYCKDFYVMFHLLMLQRVKYFVLSSIILFLSLRLFLFLRATDDDKVSLWKLFLFYIPGRFGSIRDSIARLILLYVKSLSLFHGTANFENPYLLVYTVVECIFETIPQLILQTYIYWTHRMDKEGAIDKPVIYFAWAIMGIVLVKILIIIWWNWRIIYRLSFKRRHNAEVTSVHNHPYLDLIASGSCDYTVLVYDVVDRELVKTKRVLDHNFYVHCVRWSPDGNLLAVAGQGIDIWDWREGKKVHHFPKNYTRDLLRRKKRLRRKEVKDCVWDPNGRYLLFCIGKSLTIYDIKQAIEVTRVKAQQGNYSNALNDIQCVCISPSMKYAAIGIFHSQINVFKLNLQNSKKSKQYAC</sequence>
<feature type="compositionally biased region" description="Basic and acidic residues" evidence="4">
    <location>
        <begin position="60"/>
        <end position="74"/>
    </location>
</feature>
<evidence type="ECO:0000313" key="8">
    <source>
        <dbReference type="Proteomes" id="UP000023152"/>
    </source>
</evidence>
<organism evidence="7 8">
    <name type="scientific">Reticulomyxa filosa</name>
    <dbReference type="NCBI Taxonomy" id="46433"/>
    <lineage>
        <taxon>Eukaryota</taxon>
        <taxon>Sar</taxon>
        <taxon>Rhizaria</taxon>
        <taxon>Retaria</taxon>
        <taxon>Foraminifera</taxon>
        <taxon>Monothalamids</taxon>
        <taxon>Reticulomyxidae</taxon>
        <taxon>Reticulomyxa</taxon>
    </lineage>
</organism>
<dbReference type="PROSITE" id="PS50082">
    <property type="entry name" value="WD_REPEATS_2"/>
    <property type="match status" value="1"/>
</dbReference>
<name>X6N665_RETFI</name>
<dbReference type="PANTHER" id="PTHR19848:SF8">
    <property type="entry name" value="F-BOX AND WD REPEAT DOMAIN CONTAINING 7"/>
    <property type="match status" value="1"/>
</dbReference>
<keyword evidence="8" id="KW-1185">Reference proteome</keyword>
<dbReference type="SMART" id="SM00320">
    <property type="entry name" value="WD40"/>
    <property type="match status" value="4"/>
</dbReference>